<dbReference type="AlphaFoldDB" id="A0A9N9KK94"/>
<dbReference type="Proteomes" id="UP000789759">
    <property type="component" value="Unassembled WGS sequence"/>
</dbReference>
<keyword evidence="2" id="KW-1185">Reference proteome</keyword>
<feature type="non-terminal residue" evidence="1">
    <location>
        <position position="1"/>
    </location>
</feature>
<evidence type="ECO:0000313" key="1">
    <source>
        <dbReference type="EMBL" id="CAG8839907.1"/>
    </source>
</evidence>
<name>A0A9N9KK94_9GLOM</name>
<comment type="caution">
    <text evidence="1">The sequence shown here is derived from an EMBL/GenBank/DDBJ whole genome shotgun (WGS) entry which is preliminary data.</text>
</comment>
<protein>
    <submittedName>
        <fullName evidence="1">1978_t:CDS:1</fullName>
    </submittedName>
</protein>
<evidence type="ECO:0000313" key="2">
    <source>
        <dbReference type="Proteomes" id="UP000789759"/>
    </source>
</evidence>
<sequence length="56" mass="6832">KNIYLEENSKKTWYTLKMEYPPDPHYEEINNTVLILCNNLINNTYDPSEFKDQMKF</sequence>
<reference evidence="1" key="1">
    <citation type="submission" date="2021-06" db="EMBL/GenBank/DDBJ databases">
        <authorList>
            <person name="Kallberg Y."/>
            <person name="Tangrot J."/>
            <person name="Rosling A."/>
        </authorList>
    </citation>
    <scope>NUCLEOTIDE SEQUENCE</scope>
    <source>
        <strain evidence="1">FL966</strain>
    </source>
</reference>
<organism evidence="1 2">
    <name type="scientific">Cetraspora pellucida</name>
    <dbReference type="NCBI Taxonomy" id="1433469"/>
    <lineage>
        <taxon>Eukaryota</taxon>
        <taxon>Fungi</taxon>
        <taxon>Fungi incertae sedis</taxon>
        <taxon>Mucoromycota</taxon>
        <taxon>Glomeromycotina</taxon>
        <taxon>Glomeromycetes</taxon>
        <taxon>Diversisporales</taxon>
        <taxon>Gigasporaceae</taxon>
        <taxon>Cetraspora</taxon>
    </lineage>
</organism>
<feature type="non-terminal residue" evidence="1">
    <location>
        <position position="56"/>
    </location>
</feature>
<accession>A0A9N9KK94</accession>
<gene>
    <name evidence="1" type="ORF">CPELLU_LOCUS21941</name>
</gene>
<proteinExistence type="predicted"/>
<dbReference type="EMBL" id="CAJVQA010088601">
    <property type="protein sequence ID" value="CAG8839907.1"/>
    <property type="molecule type" value="Genomic_DNA"/>
</dbReference>